<feature type="region of interest" description="Disordered" evidence="1">
    <location>
        <begin position="1"/>
        <end position="107"/>
    </location>
</feature>
<sequence>MGSPPPPLSPPPTDADVDSDDSNVTVEKQTQTYTSNATVVKKKMTPKKKKKKIVQKSNLNISSDPRQNSVSSSSSTSSNLSHSRAKGIRFSTNRRNPNGFVSKKRNGTETDALALPLGMSIAAFVAQVLEKKEPTGEKMSVDYLSELCTLAVKESLSNVFGDKFDCFASNFDRSFQSTLNTLRVINESSRNRERSYLHGESSSNDFYLNMKENTSTSNFQEEPTILGLDEDNNVPSYPIHNELAGLHDSRSGQQLACVPPNLQLSGVDHSRSSMLTTFEKSVIEQARCNDLKALEINLTMKRMKLKEAQIAVDCDSNVLERFKLSMGISKAKFKVEKFKTELEDSRHAQLLKKCVDCLVAGLLIMLACLAYGTYIHSHQKLIEATESCMPAKELSSWWIPKSMVTFSSGFQILRCQVQVISRMLFGMFMIIAISYLLIQRSGTTNQTMPVTFILLLLGVGCGFAGKICIDTLGGSGIHWLFFWELLCLLHLFANICTSVLFQMLHGPVTAVDQSTSGKLFPYWFRRVVFYAIVLVYLPLLCGLVPFAGVGEWLDHFALLVTDPVSE</sequence>
<feature type="compositionally biased region" description="Low complexity" evidence="1">
    <location>
        <begin position="62"/>
        <end position="82"/>
    </location>
</feature>
<accession>A0AAP0DF22</accession>
<keyword evidence="4" id="KW-1185">Reference proteome</keyword>
<dbReference type="PANTHER" id="PTHR35322:SF2">
    <property type="entry name" value="PROTEIN CPR-5"/>
    <property type="match status" value="1"/>
</dbReference>
<dbReference type="AlphaFoldDB" id="A0AAP0DF22"/>
<keyword evidence="2" id="KW-0472">Membrane</keyword>
<dbReference type="GO" id="GO:0010090">
    <property type="term" value="P:trichome morphogenesis"/>
    <property type="evidence" value="ECO:0007669"/>
    <property type="project" value="InterPro"/>
</dbReference>
<feature type="compositionally biased region" description="Polar residues" evidence="1">
    <location>
        <begin position="22"/>
        <end position="38"/>
    </location>
</feature>
<comment type="caution">
    <text evidence="3">The sequence shown here is derived from an EMBL/GenBank/DDBJ whole genome shotgun (WGS) entry which is preliminary data.</text>
</comment>
<feature type="transmembrane region" description="Helical" evidence="2">
    <location>
        <begin position="419"/>
        <end position="438"/>
    </location>
</feature>
<keyword evidence="2" id="KW-0812">Transmembrane</keyword>
<dbReference type="Proteomes" id="UP001408789">
    <property type="component" value="Unassembled WGS sequence"/>
</dbReference>
<dbReference type="PANTHER" id="PTHR35322">
    <property type="entry name" value="PROTEIN CPR-5"/>
    <property type="match status" value="1"/>
</dbReference>
<dbReference type="InterPro" id="IPR044708">
    <property type="entry name" value="CPR5"/>
</dbReference>
<evidence type="ECO:0000256" key="2">
    <source>
        <dbReference type="SAM" id="Phobius"/>
    </source>
</evidence>
<protein>
    <recommendedName>
        <fullName evidence="5">Protein CPR-5</fullName>
    </recommendedName>
</protein>
<dbReference type="GO" id="GO:0010150">
    <property type="term" value="P:leaf senescence"/>
    <property type="evidence" value="ECO:0007669"/>
    <property type="project" value="InterPro"/>
</dbReference>
<evidence type="ECO:0000313" key="3">
    <source>
        <dbReference type="EMBL" id="KAK9071572.1"/>
    </source>
</evidence>
<feature type="transmembrane region" description="Helical" evidence="2">
    <location>
        <begin position="527"/>
        <end position="549"/>
    </location>
</feature>
<dbReference type="EMBL" id="JBCNJP010000010">
    <property type="protein sequence ID" value="KAK9071572.1"/>
    <property type="molecule type" value="Genomic_DNA"/>
</dbReference>
<feature type="compositionally biased region" description="Basic residues" evidence="1">
    <location>
        <begin position="40"/>
        <end position="54"/>
    </location>
</feature>
<keyword evidence="2" id="KW-1133">Transmembrane helix</keyword>
<proteinExistence type="predicted"/>
<feature type="transmembrane region" description="Helical" evidence="2">
    <location>
        <begin position="481"/>
        <end position="504"/>
    </location>
</feature>
<evidence type="ECO:0000256" key="1">
    <source>
        <dbReference type="SAM" id="MobiDB-lite"/>
    </source>
</evidence>
<gene>
    <name evidence="3" type="ORF">SSX86_008000</name>
</gene>
<reference evidence="3 4" key="1">
    <citation type="submission" date="2024-04" db="EMBL/GenBank/DDBJ databases">
        <title>The reference genome of an endangered Asteraceae, Deinandra increscens subsp. villosa, native to the Central Coast of California.</title>
        <authorList>
            <person name="Guilliams M."/>
            <person name="Hasenstab-Lehman K."/>
            <person name="Meyer R."/>
            <person name="Mcevoy S."/>
        </authorList>
    </citation>
    <scope>NUCLEOTIDE SEQUENCE [LARGE SCALE GENOMIC DNA]</scope>
    <source>
        <tissue evidence="3">Leaf</tissue>
    </source>
</reference>
<evidence type="ECO:0000313" key="4">
    <source>
        <dbReference type="Proteomes" id="UP001408789"/>
    </source>
</evidence>
<organism evidence="3 4">
    <name type="scientific">Deinandra increscens subsp. villosa</name>
    <dbReference type="NCBI Taxonomy" id="3103831"/>
    <lineage>
        <taxon>Eukaryota</taxon>
        <taxon>Viridiplantae</taxon>
        <taxon>Streptophyta</taxon>
        <taxon>Embryophyta</taxon>
        <taxon>Tracheophyta</taxon>
        <taxon>Spermatophyta</taxon>
        <taxon>Magnoliopsida</taxon>
        <taxon>eudicotyledons</taxon>
        <taxon>Gunneridae</taxon>
        <taxon>Pentapetalae</taxon>
        <taxon>asterids</taxon>
        <taxon>campanulids</taxon>
        <taxon>Asterales</taxon>
        <taxon>Asteraceae</taxon>
        <taxon>Asteroideae</taxon>
        <taxon>Heliantheae alliance</taxon>
        <taxon>Madieae</taxon>
        <taxon>Madiinae</taxon>
        <taxon>Deinandra</taxon>
    </lineage>
</organism>
<dbReference type="GO" id="GO:0006952">
    <property type="term" value="P:defense response"/>
    <property type="evidence" value="ECO:0007669"/>
    <property type="project" value="InterPro"/>
</dbReference>
<name>A0AAP0DF22_9ASTR</name>
<evidence type="ECO:0008006" key="5">
    <source>
        <dbReference type="Google" id="ProtNLM"/>
    </source>
</evidence>
<feature type="compositionally biased region" description="Pro residues" evidence="1">
    <location>
        <begin position="1"/>
        <end position="13"/>
    </location>
</feature>
<feature type="transmembrane region" description="Helical" evidence="2">
    <location>
        <begin position="450"/>
        <end position="469"/>
    </location>
</feature>